<dbReference type="Gene3D" id="2.170.130.10">
    <property type="entry name" value="TonB-dependent receptor, plug domain"/>
    <property type="match status" value="1"/>
</dbReference>
<keyword evidence="10 11" id="KW-0998">Cell outer membrane</keyword>
<dbReference type="GO" id="GO:0006826">
    <property type="term" value="P:iron ion transport"/>
    <property type="evidence" value="ECO:0007669"/>
    <property type="project" value="UniProtKB-KW"/>
</dbReference>
<keyword evidence="5 11" id="KW-0812">Transmembrane</keyword>
<evidence type="ECO:0000256" key="2">
    <source>
        <dbReference type="ARBA" id="ARBA00022448"/>
    </source>
</evidence>
<dbReference type="PANTHER" id="PTHR32552">
    <property type="entry name" value="FERRICHROME IRON RECEPTOR-RELATED"/>
    <property type="match status" value="1"/>
</dbReference>
<dbReference type="Gene3D" id="2.40.170.20">
    <property type="entry name" value="TonB-dependent receptor, beta-barrel domain"/>
    <property type="match status" value="1"/>
</dbReference>
<evidence type="ECO:0000256" key="5">
    <source>
        <dbReference type="ARBA" id="ARBA00022692"/>
    </source>
</evidence>
<dbReference type="InterPro" id="IPR000531">
    <property type="entry name" value="Beta-barrel_TonB"/>
</dbReference>
<keyword evidence="8 12" id="KW-0798">TonB box</keyword>
<name>A0A829HK03_9GAMM</name>
<feature type="domain" description="TonB-dependent receptor-like beta-barrel" evidence="13">
    <location>
        <begin position="247"/>
        <end position="681"/>
    </location>
</feature>
<protein>
    <recommendedName>
        <fullName evidence="17">TonB-dependent receptor</fullName>
    </recommendedName>
</protein>
<evidence type="ECO:0000256" key="7">
    <source>
        <dbReference type="ARBA" id="ARBA00023065"/>
    </source>
</evidence>
<keyword evidence="2 11" id="KW-0813">Transport</keyword>
<organism evidence="15 16">
    <name type="scientific">Acinetobacter gyllenbergii CIP 110306 = MTCC 11365</name>
    <dbReference type="NCBI Taxonomy" id="1217657"/>
    <lineage>
        <taxon>Bacteria</taxon>
        <taxon>Pseudomonadati</taxon>
        <taxon>Pseudomonadota</taxon>
        <taxon>Gammaproteobacteria</taxon>
        <taxon>Moraxellales</taxon>
        <taxon>Moraxellaceae</taxon>
        <taxon>Acinetobacter</taxon>
    </lineage>
</organism>
<dbReference type="InterPro" id="IPR039426">
    <property type="entry name" value="TonB-dep_rcpt-like"/>
</dbReference>
<evidence type="ECO:0000259" key="13">
    <source>
        <dbReference type="Pfam" id="PF00593"/>
    </source>
</evidence>
<evidence type="ECO:0000256" key="9">
    <source>
        <dbReference type="ARBA" id="ARBA00023136"/>
    </source>
</evidence>
<dbReference type="CDD" id="cd01347">
    <property type="entry name" value="ligand_gated_channel"/>
    <property type="match status" value="1"/>
</dbReference>
<comment type="caution">
    <text evidence="15">The sequence shown here is derived from an EMBL/GenBank/DDBJ whole genome shotgun (WGS) entry which is preliminary data.</text>
</comment>
<dbReference type="Pfam" id="PF07715">
    <property type="entry name" value="Plug"/>
    <property type="match status" value="1"/>
</dbReference>
<keyword evidence="3 11" id="KW-1134">Transmembrane beta strand</keyword>
<dbReference type="Proteomes" id="UP000014523">
    <property type="component" value="Unassembled WGS sequence"/>
</dbReference>
<evidence type="ECO:0000256" key="6">
    <source>
        <dbReference type="ARBA" id="ARBA00023004"/>
    </source>
</evidence>
<dbReference type="PANTHER" id="PTHR32552:SF81">
    <property type="entry name" value="TONB-DEPENDENT OUTER MEMBRANE RECEPTOR"/>
    <property type="match status" value="1"/>
</dbReference>
<evidence type="ECO:0008006" key="17">
    <source>
        <dbReference type="Google" id="ProtNLM"/>
    </source>
</evidence>
<keyword evidence="9 11" id="KW-0472">Membrane</keyword>
<sequence length="718" mass="80294">MTAVRSRLLLFIEFKMNTPFRLSVLTAACLSVGYSSVVFSETVPSDATKTLATIVVTASREGESINNTPAAISKINSKDIEDKHATFIGQIINQTPGVLMNDLGNEQHMMSIRQPMTTAAVYQYLEDGISIRPVGVFNHNALYEVNLAGIDSIEILRGPASSLYGSNAIGGTINFLTKAPSATATADLGISASSEGYRRIDVGASNTFDSEFGEHGLRLSAYASDRGDSWQDHAESNKQSVTLRHDWRISDATQIKNIVSYNHLKADMTGSLNLDDYRKRPGYSYQTFTYREVDATRLSSQISHQWNDQQQSQVTLYYRNNTTEQNPSYNIRTDVKNGTPTGTYSGQTTYNAFQSYGLNAQHSATFDQVKLIVGAMADHSPNQARTNDIQVFRDPNTLVYTGYQQRQRLRDFNVDVNNQAVYAQANWQVLPTLNLVGGARYDWISYDYENKLTPSKTTGAPNEKRDFHKASPQVGFVWNITPAIDLYSNWSQGFVPPEVSSLYGANLVTPDLKEATFNNIDAGLRFKLFDDRLDGEITLYRLEGEDEVMSYTKPDNTREPRNAGKTLHQGIEIGGTWKLSDLYDQRLKLSGSVAKHEYQQFQPSSVLDYSGNTMPSAPKTFGTLEYQIKPLPELLLSAEAVYVGSYWINDANTEKYDGHTLLNLRANYRKNAYEIYGQILNATDQHYAESTSFSNNQVSYTPAAPRTYLLGLRYHFGK</sequence>
<proteinExistence type="inferred from homology"/>
<keyword evidence="16" id="KW-1185">Reference proteome</keyword>
<evidence type="ECO:0000256" key="1">
    <source>
        <dbReference type="ARBA" id="ARBA00004571"/>
    </source>
</evidence>
<dbReference type="SUPFAM" id="SSF56935">
    <property type="entry name" value="Porins"/>
    <property type="match status" value="1"/>
</dbReference>
<evidence type="ECO:0000313" key="15">
    <source>
        <dbReference type="EMBL" id="EPF88016.1"/>
    </source>
</evidence>
<dbReference type="InterPro" id="IPR012910">
    <property type="entry name" value="Plug_dom"/>
</dbReference>
<comment type="similarity">
    <text evidence="11 12">Belongs to the TonB-dependent receptor family.</text>
</comment>
<evidence type="ECO:0000259" key="14">
    <source>
        <dbReference type="Pfam" id="PF07715"/>
    </source>
</evidence>
<evidence type="ECO:0000256" key="3">
    <source>
        <dbReference type="ARBA" id="ARBA00022452"/>
    </source>
</evidence>
<keyword evidence="6" id="KW-0408">Iron</keyword>
<dbReference type="Pfam" id="PF00593">
    <property type="entry name" value="TonB_dep_Rec_b-barrel"/>
    <property type="match status" value="1"/>
</dbReference>
<comment type="subcellular location">
    <subcellularLocation>
        <location evidence="1 11">Cell outer membrane</location>
        <topology evidence="1 11">Multi-pass membrane protein</topology>
    </subcellularLocation>
</comment>
<keyword evidence="7" id="KW-0406">Ion transport</keyword>
<dbReference type="AlphaFoldDB" id="A0A829HK03"/>
<dbReference type="EMBL" id="ATGG01000011">
    <property type="protein sequence ID" value="EPF88016.1"/>
    <property type="molecule type" value="Genomic_DNA"/>
</dbReference>
<evidence type="ECO:0000256" key="10">
    <source>
        <dbReference type="ARBA" id="ARBA00023237"/>
    </source>
</evidence>
<accession>A0A829HK03</accession>
<feature type="domain" description="TonB-dependent receptor plug" evidence="14">
    <location>
        <begin position="66"/>
        <end position="172"/>
    </location>
</feature>
<evidence type="ECO:0000256" key="11">
    <source>
        <dbReference type="PROSITE-ProRule" id="PRU01360"/>
    </source>
</evidence>
<keyword evidence="4" id="KW-0410">Iron transport</keyword>
<evidence type="ECO:0000313" key="16">
    <source>
        <dbReference type="Proteomes" id="UP000014523"/>
    </source>
</evidence>
<gene>
    <name evidence="15" type="ORF">F957_01303</name>
</gene>
<dbReference type="InterPro" id="IPR037066">
    <property type="entry name" value="Plug_dom_sf"/>
</dbReference>
<dbReference type="GO" id="GO:0009279">
    <property type="term" value="C:cell outer membrane"/>
    <property type="evidence" value="ECO:0007669"/>
    <property type="project" value="UniProtKB-SubCell"/>
</dbReference>
<evidence type="ECO:0000256" key="12">
    <source>
        <dbReference type="RuleBase" id="RU003357"/>
    </source>
</evidence>
<evidence type="ECO:0000256" key="4">
    <source>
        <dbReference type="ARBA" id="ARBA00022496"/>
    </source>
</evidence>
<reference evidence="15 16" key="1">
    <citation type="submission" date="2013-06" db="EMBL/GenBank/DDBJ databases">
        <title>The Genome Sequence of Acinetobacter gyllenbergii CIP 110306.</title>
        <authorList>
            <consortium name="The Broad Institute Genome Sequencing Platform"/>
            <consortium name="The Broad Institute Genome Sequencing Center for Infectious Disease"/>
            <person name="Cerqueira G."/>
            <person name="Feldgarden M."/>
            <person name="Courvalin P."/>
            <person name="Perichon B."/>
            <person name="Grillot-Courvalin C."/>
            <person name="Clermont D."/>
            <person name="Rocha E."/>
            <person name="Yoon E.-J."/>
            <person name="Nemec A."/>
            <person name="Young S.K."/>
            <person name="Zeng Q."/>
            <person name="Gargeya S."/>
            <person name="Fitzgerald M."/>
            <person name="Abouelleil A."/>
            <person name="Alvarado L."/>
            <person name="Berlin A.M."/>
            <person name="Chapman S.B."/>
            <person name="Dewar J."/>
            <person name="Goldberg J."/>
            <person name="Griggs A."/>
            <person name="Gujja S."/>
            <person name="Hansen M."/>
            <person name="Howarth C."/>
            <person name="Imamovic A."/>
            <person name="Larimer J."/>
            <person name="McCowan C."/>
            <person name="Murphy C."/>
            <person name="Pearson M."/>
            <person name="Priest M."/>
            <person name="Roberts A."/>
            <person name="Saif S."/>
            <person name="Shea T."/>
            <person name="Sykes S."/>
            <person name="Wortman J."/>
            <person name="Nusbaum C."/>
            <person name="Birren B."/>
        </authorList>
    </citation>
    <scope>NUCLEOTIDE SEQUENCE [LARGE SCALE GENOMIC DNA]</scope>
    <source>
        <strain evidence="15 16">CIP 110306</strain>
    </source>
</reference>
<dbReference type="InterPro" id="IPR036942">
    <property type="entry name" value="Beta-barrel_TonB_sf"/>
</dbReference>
<evidence type="ECO:0000256" key="8">
    <source>
        <dbReference type="ARBA" id="ARBA00023077"/>
    </source>
</evidence>
<dbReference type="PROSITE" id="PS52016">
    <property type="entry name" value="TONB_DEPENDENT_REC_3"/>
    <property type="match status" value="1"/>
</dbReference>